<evidence type="ECO:0000313" key="2">
    <source>
        <dbReference type="EMBL" id="KAK9935259.1"/>
    </source>
</evidence>
<feature type="region of interest" description="Disordered" evidence="1">
    <location>
        <begin position="103"/>
        <end position="154"/>
    </location>
</feature>
<accession>A0AAW1XFU4</accession>
<dbReference type="AlphaFoldDB" id="A0AAW1XFU4"/>
<reference evidence="2 3" key="1">
    <citation type="journal article" date="2023" name="G3 (Bethesda)">
        <title>A chromosome-length genome assembly and annotation of blackberry (Rubus argutus, cv. 'Hillquist').</title>
        <authorList>
            <person name="Bruna T."/>
            <person name="Aryal R."/>
            <person name="Dudchenko O."/>
            <person name="Sargent D.J."/>
            <person name="Mead D."/>
            <person name="Buti M."/>
            <person name="Cavallini A."/>
            <person name="Hytonen T."/>
            <person name="Andres J."/>
            <person name="Pham M."/>
            <person name="Weisz D."/>
            <person name="Mascagni F."/>
            <person name="Usai G."/>
            <person name="Natali L."/>
            <person name="Bassil N."/>
            <person name="Fernandez G.E."/>
            <person name="Lomsadze A."/>
            <person name="Armour M."/>
            <person name="Olukolu B."/>
            <person name="Poorten T."/>
            <person name="Britton C."/>
            <person name="Davik J."/>
            <person name="Ashrafi H."/>
            <person name="Aiden E.L."/>
            <person name="Borodovsky M."/>
            <person name="Worthington M."/>
        </authorList>
    </citation>
    <scope>NUCLEOTIDE SEQUENCE [LARGE SCALE GENOMIC DNA]</scope>
    <source>
        <strain evidence="2">PI 553951</strain>
    </source>
</reference>
<feature type="compositionally biased region" description="Basic and acidic residues" evidence="1">
    <location>
        <begin position="103"/>
        <end position="128"/>
    </location>
</feature>
<evidence type="ECO:0000256" key="1">
    <source>
        <dbReference type="SAM" id="MobiDB-lite"/>
    </source>
</evidence>
<organism evidence="2 3">
    <name type="scientific">Rubus argutus</name>
    <name type="common">Southern blackberry</name>
    <dbReference type="NCBI Taxonomy" id="59490"/>
    <lineage>
        <taxon>Eukaryota</taxon>
        <taxon>Viridiplantae</taxon>
        <taxon>Streptophyta</taxon>
        <taxon>Embryophyta</taxon>
        <taxon>Tracheophyta</taxon>
        <taxon>Spermatophyta</taxon>
        <taxon>Magnoliopsida</taxon>
        <taxon>eudicotyledons</taxon>
        <taxon>Gunneridae</taxon>
        <taxon>Pentapetalae</taxon>
        <taxon>rosids</taxon>
        <taxon>fabids</taxon>
        <taxon>Rosales</taxon>
        <taxon>Rosaceae</taxon>
        <taxon>Rosoideae</taxon>
        <taxon>Rosoideae incertae sedis</taxon>
        <taxon>Rubus</taxon>
    </lineage>
</organism>
<feature type="compositionally biased region" description="Pro residues" evidence="1">
    <location>
        <begin position="133"/>
        <end position="147"/>
    </location>
</feature>
<proteinExistence type="predicted"/>
<comment type="caution">
    <text evidence="2">The sequence shown here is derived from an EMBL/GenBank/DDBJ whole genome shotgun (WGS) entry which is preliminary data.</text>
</comment>
<dbReference type="Proteomes" id="UP001457282">
    <property type="component" value="Unassembled WGS sequence"/>
</dbReference>
<dbReference type="EMBL" id="JBEDUW010000004">
    <property type="protein sequence ID" value="KAK9935259.1"/>
    <property type="molecule type" value="Genomic_DNA"/>
</dbReference>
<protein>
    <submittedName>
        <fullName evidence="2">Uncharacterized protein</fullName>
    </submittedName>
</protein>
<evidence type="ECO:0000313" key="3">
    <source>
        <dbReference type="Proteomes" id="UP001457282"/>
    </source>
</evidence>
<gene>
    <name evidence="2" type="ORF">M0R45_022369</name>
</gene>
<keyword evidence="3" id="KW-1185">Reference proteome</keyword>
<name>A0AAW1XFU4_RUBAR</name>
<sequence length="154" mass="16475">MSLASWKLAGGALPLTSVGENRLPTKPSAMTTTRKRALPLQVRSEEKQESVPPKALDVSRRDVMLSLPTATVAALTLFSVGPAEARIVKPEIRRKIQEKLEMLREKAGVSKPKTNDGKESSPLSEDKTLLSSPPAPLPSPQGSPIVPPVDALLP</sequence>
<feature type="region of interest" description="Disordered" evidence="1">
    <location>
        <begin position="15"/>
        <end position="54"/>
    </location>
</feature>